<dbReference type="PANTHER" id="PTHR10625:SF29">
    <property type="entry name" value="HISTONE DEACETYLASE 1"/>
    <property type="match status" value="1"/>
</dbReference>
<keyword evidence="10" id="KW-1185">Reference proteome</keyword>
<organism evidence="10 11">
    <name type="scientific">Mesorhabditis belari</name>
    <dbReference type="NCBI Taxonomy" id="2138241"/>
    <lineage>
        <taxon>Eukaryota</taxon>
        <taxon>Metazoa</taxon>
        <taxon>Ecdysozoa</taxon>
        <taxon>Nematoda</taxon>
        <taxon>Chromadorea</taxon>
        <taxon>Rhabditida</taxon>
        <taxon>Rhabditina</taxon>
        <taxon>Rhabditomorpha</taxon>
        <taxon>Rhabditoidea</taxon>
        <taxon>Rhabditidae</taxon>
        <taxon>Mesorhabditinae</taxon>
        <taxon>Mesorhabditis</taxon>
    </lineage>
</organism>
<evidence type="ECO:0000256" key="3">
    <source>
        <dbReference type="ARBA" id="ARBA00022491"/>
    </source>
</evidence>
<name>A0AAF3JAW9_9BILA</name>
<dbReference type="WBParaSite" id="MBELARI_LOCUS727">
    <property type="protein sequence ID" value="MBELARI_LOCUS727"/>
    <property type="gene ID" value="MBELARI_LOCUS727"/>
</dbReference>
<dbReference type="Proteomes" id="UP000887575">
    <property type="component" value="Unassembled WGS sequence"/>
</dbReference>
<keyword evidence="4" id="KW-0378">Hydrolase</keyword>
<dbReference type="InterPro" id="IPR003084">
    <property type="entry name" value="HDAC_I/II"/>
</dbReference>
<comment type="catalytic activity">
    <reaction evidence="6">
        <text>N(6)-acetyl-L-lysyl-[histone] + H2O = L-lysyl-[histone] + acetate</text>
        <dbReference type="Rhea" id="RHEA:58196"/>
        <dbReference type="Rhea" id="RHEA-COMP:9845"/>
        <dbReference type="Rhea" id="RHEA-COMP:11338"/>
        <dbReference type="ChEBI" id="CHEBI:15377"/>
        <dbReference type="ChEBI" id="CHEBI:29969"/>
        <dbReference type="ChEBI" id="CHEBI:30089"/>
        <dbReference type="ChEBI" id="CHEBI:61930"/>
        <dbReference type="EC" id="3.5.1.98"/>
    </reaction>
</comment>
<keyword evidence="8" id="KW-0479">Metal-binding</keyword>
<accession>A0AAF3JAW9</accession>
<feature type="domain" description="Histone deacetylase" evidence="9">
    <location>
        <begin position="66"/>
        <end position="292"/>
    </location>
</feature>
<dbReference type="GO" id="GO:0141221">
    <property type="term" value="F:histone deacetylase activity, hydrolytic mechanism"/>
    <property type="evidence" value="ECO:0007669"/>
    <property type="project" value="UniProtKB-EC"/>
</dbReference>
<dbReference type="InterPro" id="IPR037138">
    <property type="entry name" value="His_deacetylse_dom_sf"/>
</dbReference>
<dbReference type="PIRSF" id="PIRSF037913">
    <property type="entry name" value="His_deacetylse_1"/>
    <property type="match status" value="1"/>
</dbReference>
<dbReference type="Gene3D" id="3.40.800.20">
    <property type="entry name" value="Histone deacetylase domain"/>
    <property type="match status" value="1"/>
</dbReference>
<dbReference type="CDD" id="cd09991">
    <property type="entry name" value="HDAC_classI"/>
    <property type="match status" value="1"/>
</dbReference>
<dbReference type="GO" id="GO:0031507">
    <property type="term" value="P:heterochromatin formation"/>
    <property type="evidence" value="ECO:0007669"/>
    <property type="project" value="TreeGrafter"/>
</dbReference>
<dbReference type="InterPro" id="IPR000286">
    <property type="entry name" value="HDACs"/>
</dbReference>
<evidence type="ECO:0000256" key="2">
    <source>
        <dbReference type="ARBA" id="ARBA00012111"/>
    </source>
</evidence>
<feature type="binding site" evidence="8">
    <location>
        <position position="153"/>
    </location>
    <ligand>
        <name>a divalent metal cation</name>
        <dbReference type="ChEBI" id="CHEBI:60240"/>
    </ligand>
</feature>
<dbReference type="Pfam" id="PF00850">
    <property type="entry name" value="Hist_deacetyl"/>
    <property type="match status" value="1"/>
</dbReference>
<evidence type="ECO:0000259" key="9">
    <source>
        <dbReference type="Pfam" id="PF00850"/>
    </source>
</evidence>
<dbReference type="EC" id="3.5.1.98" evidence="2"/>
<evidence type="ECO:0000256" key="1">
    <source>
        <dbReference type="ARBA" id="ARBA00006457"/>
    </source>
</evidence>
<evidence type="ECO:0000256" key="8">
    <source>
        <dbReference type="PIRSR" id="PIRSR037913-3"/>
    </source>
</evidence>
<reference evidence="11" key="1">
    <citation type="submission" date="2024-02" db="UniProtKB">
        <authorList>
            <consortium name="WormBaseParasite"/>
        </authorList>
    </citation>
    <scope>IDENTIFICATION</scope>
</reference>
<dbReference type="AlphaFoldDB" id="A0AAF3JAW9"/>
<dbReference type="PRINTS" id="PR01270">
    <property type="entry name" value="HDASUPER"/>
</dbReference>
<evidence type="ECO:0000256" key="4">
    <source>
        <dbReference type="ARBA" id="ARBA00022801"/>
    </source>
</evidence>
<dbReference type="GO" id="GO:0016581">
    <property type="term" value="C:NuRD complex"/>
    <property type="evidence" value="ECO:0007669"/>
    <property type="project" value="TreeGrafter"/>
</dbReference>
<dbReference type="PANTHER" id="PTHR10625">
    <property type="entry name" value="HISTONE DEACETYLASE HDAC1-RELATED"/>
    <property type="match status" value="1"/>
</dbReference>
<evidence type="ECO:0000256" key="6">
    <source>
        <dbReference type="ARBA" id="ARBA00048287"/>
    </source>
</evidence>
<dbReference type="InterPro" id="IPR023696">
    <property type="entry name" value="Ureohydrolase_dom_sf"/>
</dbReference>
<protein>
    <recommendedName>
        <fullName evidence="2">histone deacetylase</fullName>
        <ecNumber evidence="2">3.5.1.98</ecNumber>
    </recommendedName>
</protein>
<feature type="active site" description="Proton acceptor" evidence="7">
    <location>
        <position position="116"/>
    </location>
</feature>
<evidence type="ECO:0000256" key="5">
    <source>
        <dbReference type="ARBA" id="ARBA00022853"/>
    </source>
</evidence>
<evidence type="ECO:0000256" key="7">
    <source>
        <dbReference type="PIRSR" id="PIRSR037913-1"/>
    </source>
</evidence>
<keyword evidence="5" id="KW-0156">Chromatin regulator</keyword>
<evidence type="ECO:0000313" key="11">
    <source>
        <dbReference type="WBParaSite" id="MBELARI_LOCUS727"/>
    </source>
</evidence>
<comment type="similarity">
    <text evidence="1">Belongs to the histone deacetylase family. HD type 1 subfamily.</text>
</comment>
<keyword evidence="3" id="KW-0678">Repressor</keyword>
<evidence type="ECO:0000313" key="10">
    <source>
        <dbReference type="Proteomes" id="UP000887575"/>
    </source>
</evidence>
<feature type="binding site" evidence="8">
    <location>
        <position position="239"/>
    </location>
    <ligand>
        <name>a divalent metal cation</name>
        <dbReference type="ChEBI" id="CHEBI:60240"/>
    </ligand>
</feature>
<dbReference type="InterPro" id="IPR023801">
    <property type="entry name" value="His_deacetylse_dom"/>
</dbReference>
<dbReference type="SUPFAM" id="SSF52768">
    <property type="entry name" value="Arginase/deacetylase"/>
    <property type="match status" value="1"/>
</dbReference>
<dbReference type="GO" id="GO:0046872">
    <property type="term" value="F:metal ion binding"/>
    <property type="evidence" value="ECO:0007669"/>
    <property type="project" value="UniProtKB-KW"/>
</dbReference>
<sequence>MPVKEHGKRRVAYFYDSNVGNYYYGQGHVMKPHRIRMTHHLVMNYGLYRELETASPDNLKLYNKQMLKFNVGEDCPLFDGLYEFCQLSSGGSLAAAVKLNKQKADIAINWMGGLHHAKRARLAVSATQNDIVLGILELLKYHKRVLYVDIDVHHGDGVEEAFFTTDRVMTVSFHKYGDFFPGTGELKDVGVGKGKYYSLNVPLKDGITDEAYQSIFKPIMTKVMEKYQPTAVVLQCGADSLHGDRLGPFNLTLKGHGACASFFRDYNVPLMMLGGGGYTPRNVARCWAYETAIALDREVANVLPYNDYFEYFRAYVQASLGPRHWQQREHIGISAQSAGASAE</sequence>
<proteinExistence type="inferred from homology"/>
<feature type="binding site" evidence="8">
    <location>
        <position position="151"/>
    </location>
    <ligand>
        <name>a divalent metal cation</name>
        <dbReference type="ChEBI" id="CHEBI:60240"/>
    </ligand>
</feature>